<dbReference type="AlphaFoldDB" id="A0A516G689"/>
<dbReference type="InterPro" id="IPR020476">
    <property type="entry name" value="Nudix_hydrolase"/>
</dbReference>
<evidence type="ECO:0000256" key="1">
    <source>
        <dbReference type="ARBA" id="ARBA00005582"/>
    </source>
</evidence>
<reference evidence="5 6" key="1">
    <citation type="submission" date="2019-07" db="EMBL/GenBank/DDBJ databases">
        <title>complete genome sequencing of Ornithinimicrobium sp. H23M54.</title>
        <authorList>
            <person name="Bae J.-W."/>
            <person name="Lee S.-Y."/>
        </authorList>
    </citation>
    <scope>NUCLEOTIDE SEQUENCE [LARGE SCALE GENOMIC DNA]</scope>
    <source>
        <strain evidence="5 6">H23M54</strain>
    </source>
</reference>
<dbReference type="InterPro" id="IPR015797">
    <property type="entry name" value="NUDIX_hydrolase-like_dom_sf"/>
</dbReference>
<dbReference type="EMBL" id="CP041616">
    <property type="protein sequence ID" value="QDO87048.1"/>
    <property type="molecule type" value="Genomic_DNA"/>
</dbReference>
<dbReference type="Pfam" id="PF00293">
    <property type="entry name" value="NUDIX"/>
    <property type="match status" value="1"/>
</dbReference>
<name>A0A516G689_9MICO</name>
<dbReference type="InterPro" id="IPR000086">
    <property type="entry name" value="NUDIX_hydrolase_dom"/>
</dbReference>
<keyword evidence="6" id="KW-1185">Reference proteome</keyword>
<keyword evidence="2 3" id="KW-0378">Hydrolase</keyword>
<dbReference type="PROSITE" id="PS51462">
    <property type="entry name" value="NUDIX"/>
    <property type="match status" value="1"/>
</dbReference>
<dbReference type="GO" id="GO:0016787">
    <property type="term" value="F:hydrolase activity"/>
    <property type="evidence" value="ECO:0007669"/>
    <property type="project" value="UniProtKB-KW"/>
</dbReference>
<dbReference type="PROSITE" id="PS00893">
    <property type="entry name" value="NUDIX_BOX"/>
    <property type="match status" value="1"/>
</dbReference>
<dbReference type="Proteomes" id="UP000315395">
    <property type="component" value="Chromosome"/>
</dbReference>
<dbReference type="InterPro" id="IPR020084">
    <property type="entry name" value="NUDIX_hydrolase_CS"/>
</dbReference>
<proteinExistence type="inferred from homology"/>
<organism evidence="5 6">
    <name type="scientific">Ornithinimicrobium ciconiae</name>
    <dbReference type="NCBI Taxonomy" id="2594265"/>
    <lineage>
        <taxon>Bacteria</taxon>
        <taxon>Bacillati</taxon>
        <taxon>Actinomycetota</taxon>
        <taxon>Actinomycetes</taxon>
        <taxon>Micrococcales</taxon>
        <taxon>Ornithinimicrobiaceae</taxon>
        <taxon>Ornithinimicrobium</taxon>
    </lineage>
</organism>
<evidence type="ECO:0000259" key="4">
    <source>
        <dbReference type="PROSITE" id="PS51462"/>
    </source>
</evidence>
<dbReference type="OrthoDB" id="3237545at2"/>
<evidence type="ECO:0000256" key="3">
    <source>
        <dbReference type="RuleBase" id="RU003476"/>
    </source>
</evidence>
<accession>A0A516G689</accession>
<protein>
    <submittedName>
        <fullName evidence="5">NUDIX hydrolase</fullName>
    </submittedName>
</protein>
<dbReference type="KEGG" id="orz:FNH13_00870"/>
<dbReference type="CDD" id="cd04663">
    <property type="entry name" value="NUDIX_Hydrolase"/>
    <property type="match status" value="1"/>
</dbReference>
<dbReference type="PRINTS" id="PR00502">
    <property type="entry name" value="NUDIXFAMILY"/>
</dbReference>
<dbReference type="Gene3D" id="3.90.79.10">
    <property type="entry name" value="Nucleoside Triphosphate Pyrophosphohydrolase"/>
    <property type="match status" value="1"/>
</dbReference>
<feature type="domain" description="Nudix hydrolase" evidence="4">
    <location>
        <begin position="4"/>
        <end position="145"/>
    </location>
</feature>
<gene>
    <name evidence="5" type="ORF">FNH13_00870</name>
</gene>
<dbReference type="RefSeq" id="WP_143781710.1">
    <property type="nucleotide sequence ID" value="NZ_CP041616.1"/>
</dbReference>
<sequence>MAEARTNKVVCYIVRDGWILTFRHLDHPLSEVGIQVPAGTMKPGETPEHAALREAREETGLTTLQIVRKLGEADYDISPYRHEVMRRHFFEITTDDAPAAPWIAGEPDPDDGGTGSSWECRWVPLEQAHVLAGGLSNMIGALVDE</sequence>
<dbReference type="SUPFAM" id="SSF55811">
    <property type="entry name" value="Nudix"/>
    <property type="match status" value="1"/>
</dbReference>
<evidence type="ECO:0000313" key="6">
    <source>
        <dbReference type="Proteomes" id="UP000315395"/>
    </source>
</evidence>
<evidence type="ECO:0000313" key="5">
    <source>
        <dbReference type="EMBL" id="QDO87048.1"/>
    </source>
</evidence>
<comment type="similarity">
    <text evidence="1 3">Belongs to the Nudix hydrolase family.</text>
</comment>
<evidence type="ECO:0000256" key="2">
    <source>
        <dbReference type="ARBA" id="ARBA00022801"/>
    </source>
</evidence>